<dbReference type="GO" id="GO:0046872">
    <property type="term" value="F:metal ion binding"/>
    <property type="evidence" value="ECO:0007669"/>
    <property type="project" value="UniProtKB-KW"/>
</dbReference>
<evidence type="ECO:0000313" key="6">
    <source>
        <dbReference type="Proteomes" id="UP000321419"/>
    </source>
</evidence>
<dbReference type="NCBIfam" id="TIGR01509">
    <property type="entry name" value="HAD-SF-IA-v3"/>
    <property type="match status" value="1"/>
</dbReference>
<reference evidence="5 6" key="1">
    <citation type="submission" date="2019-07" db="EMBL/GenBank/DDBJ databases">
        <title>Whole genome shotgun sequence of Pseudoalteromonas espejiana NBRC 102222.</title>
        <authorList>
            <person name="Hosoyama A."/>
            <person name="Uohara A."/>
            <person name="Ohji S."/>
            <person name="Ichikawa N."/>
        </authorList>
    </citation>
    <scope>NUCLEOTIDE SEQUENCE [LARGE SCALE GENOMIC DNA]</scope>
    <source>
        <strain evidence="5 6">NBRC 102222</strain>
    </source>
</reference>
<keyword evidence="4" id="KW-0460">Magnesium</keyword>
<evidence type="ECO:0000313" key="5">
    <source>
        <dbReference type="EMBL" id="GEK54350.1"/>
    </source>
</evidence>
<dbReference type="Gene3D" id="3.40.50.1000">
    <property type="entry name" value="HAD superfamily/HAD-like"/>
    <property type="match status" value="1"/>
</dbReference>
<dbReference type="NCBIfam" id="TIGR01549">
    <property type="entry name" value="HAD-SF-IA-v1"/>
    <property type="match status" value="1"/>
</dbReference>
<dbReference type="Gene3D" id="1.10.150.240">
    <property type="entry name" value="Putative phosphatase, domain 2"/>
    <property type="match status" value="1"/>
</dbReference>
<dbReference type="AlphaFoldDB" id="A0A510XTJ7"/>
<comment type="similarity">
    <text evidence="2">Belongs to the HAD-like hydrolase superfamily. CbbY/CbbZ/Gph/YieH family.</text>
</comment>
<protein>
    <submittedName>
        <fullName evidence="5">Haloacid dehalogenase</fullName>
    </submittedName>
</protein>
<keyword evidence="6" id="KW-1185">Reference proteome</keyword>
<dbReference type="EMBL" id="BJUM01000009">
    <property type="protein sequence ID" value="GEK54350.1"/>
    <property type="molecule type" value="Genomic_DNA"/>
</dbReference>
<dbReference type="OrthoDB" id="9800058at2"/>
<dbReference type="InterPro" id="IPR023214">
    <property type="entry name" value="HAD_sf"/>
</dbReference>
<organism evidence="5 6">
    <name type="scientific">Pseudoalteromonas espejiana</name>
    <dbReference type="NCBI Taxonomy" id="28107"/>
    <lineage>
        <taxon>Bacteria</taxon>
        <taxon>Pseudomonadati</taxon>
        <taxon>Pseudomonadota</taxon>
        <taxon>Gammaproteobacteria</taxon>
        <taxon>Alteromonadales</taxon>
        <taxon>Pseudoalteromonadaceae</taxon>
        <taxon>Pseudoalteromonas</taxon>
    </lineage>
</organism>
<dbReference type="SFLD" id="SFLDG01135">
    <property type="entry name" value="C1.5.6:_HAD__Beta-PGM__Phospha"/>
    <property type="match status" value="1"/>
</dbReference>
<dbReference type="SUPFAM" id="SSF56784">
    <property type="entry name" value="HAD-like"/>
    <property type="match status" value="1"/>
</dbReference>
<dbReference type="PANTHER" id="PTHR46193:SF10">
    <property type="entry name" value="6-PHOSPHOGLUCONATE PHOSPHATASE"/>
    <property type="match status" value="1"/>
</dbReference>
<dbReference type="RefSeq" id="WP_089349476.1">
    <property type="nucleotide sequence ID" value="NZ_BJUM01000009.1"/>
</dbReference>
<evidence type="ECO:0000256" key="1">
    <source>
        <dbReference type="ARBA" id="ARBA00001946"/>
    </source>
</evidence>
<dbReference type="SFLD" id="SFLDG01129">
    <property type="entry name" value="C1.5:_HAD__Beta-PGM__Phosphata"/>
    <property type="match status" value="1"/>
</dbReference>
<dbReference type="InterPro" id="IPR023198">
    <property type="entry name" value="PGP-like_dom2"/>
</dbReference>
<dbReference type="Proteomes" id="UP000321419">
    <property type="component" value="Unassembled WGS sequence"/>
</dbReference>
<dbReference type="GO" id="GO:0003824">
    <property type="term" value="F:catalytic activity"/>
    <property type="evidence" value="ECO:0007669"/>
    <property type="project" value="UniProtKB-ARBA"/>
</dbReference>
<sequence>MNTKIELVIFDCDGVVIDSEILSAQVLINMLADIGVNIDRAYVQQHFLGCNFKTVTQNLFNTFNVTLAESFEADYREALLNEFETALMPTNSIKEVLQGLAVPCCIATSSSPKRTAKALSVVNLGQYFNKVFTSSEVKNGKPAPDLFLHAAKQMGVKPQNCLVIEDSKAGVCAALAANMQVLHYSGGGHMQDAVNFVHQAYPDVAHLTHWDEFYNQYSALQTQ</sequence>
<evidence type="ECO:0000256" key="4">
    <source>
        <dbReference type="ARBA" id="ARBA00022842"/>
    </source>
</evidence>
<dbReference type="Pfam" id="PF13419">
    <property type="entry name" value="HAD_2"/>
    <property type="match status" value="1"/>
</dbReference>
<proteinExistence type="inferred from homology"/>
<dbReference type="CDD" id="cd07526">
    <property type="entry name" value="HAD_BPGM_like"/>
    <property type="match status" value="1"/>
</dbReference>
<dbReference type="InterPro" id="IPR036412">
    <property type="entry name" value="HAD-like_sf"/>
</dbReference>
<dbReference type="InterPro" id="IPR041492">
    <property type="entry name" value="HAD_2"/>
</dbReference>
<dbReference type="PANTHER" id="PTHR46193">
    <property type="entry name" value="6-PHOSPHOGLUCONATE PHOSPHATASE"/>
    <property type="match status" value="1"/>
</dbReference>
<accession>A0A510XTJ7</accession>
<comment type="cofactor">
    <cofactor evidence="1">
        <name>Mg(2+)</name>
        <dbReference type="ChEBI" id="CHEBI:18420"/>
    </cofactor>
</comment>
<comment type="caution">
    <text evidence="5">The sequence shown here is derived from an EMBL/GenBank/DDBJ whole genome shotgun (WGS) entry which is preliminary data.</text>
</comment>
<dbReference type="SFLD" id="SFLDS00003">
    <property type="entry name" value="Haloacid_Dehalogenase"/>
    <property type="match status" value="1"/>
</dbReference>
<evidence type="ECO:0000256" key="3">
    <source>
        <dbReference type="ARBA" id="ARBA00022723"/>
    </source>
</evidence>
<dbReference type="InterPro" id="IPR051600">
    <property type="entry name" value="Beta-PGM-like"/>
</dbReference>
<name>A0A510XTJ7_9GAMM</name>
<keyword evidence="3" id="KW-0479">Metal-binding</keyword>
<gene>
    <name evidence="5" type="ORF">PES01_11950</name>
</gene>
<dbReference type="InterPro" id="IPR006439">
    <property type="entry name" value="HAD-SF_hydro_IA"/>
</dbReference>
<evidence type="ECO:0000256" key="2">
    <source>
        <dbReference type="ARBA" id="ARBA00006171"/>
    </source>
</evidence>